<gene>
    <name evidence="1" type="ORF">AAH949_09040</name>
</gene>
<dbReference type="RefSeq" id="WP_166739667.1">
    <property type="nucleotide sequence ID" value="NZ_CP155620.1"/>
</dbReference>
<evidence type="ECO:0000313" key="1">
    <source>
        <dbReference type="EMBL" id="XBJ29207.1"/>
    </source>
</evidence>
<dbReference type="AlphaFoldDB" id="A0AAU7E941"/>
<name>A0AAU7E941_9BACT</name>
<reference evidence="1" key="1">
    <citation type="submission" date="2024-05" db="EMBL/GenBank/DDBJ databases">
        <title>Campylobacter coli isolated from environmental waters in Slovenia.</title>
        <authorList>
            <person name="Zautner A.E."/>
            <person name="Bunk B."/>
            <person name="Riedel T."/>
            <person name="Sproeer C."/>
        </authorList>
    </citation>
    <scope>NUCLEOTIDE SEQUENCE</scope>
    <source>
        <strain evidence="1">CCS1377</strain>
    </source>
</reference>
<accession>A0AAU7E941</accession>
<proteinExistence type="predicted"/>
<dbReference type="EMBL" id="CP155620">
    <property type="protein sequence ID" value="XBJ29207.1"/>
    <property type="molecule type" value="Genomic_DNA"/>
</dbReference>
<organism evidence="1">
    <name type="scientific">Campylobacter sp. CCS1377</name>
    <dbReference type="NCBI Taxonomy" id="3158229"/>
    <lineage>
        <taxon>Bacteria</taxon>
        <taxon>Pseudomonadati</taxon>
        <taxon>Campylobacterota</taxon>
        <taxon>Epsilonproteobacteria</taxon>
        <taxon>Campylobacterales</taxon>
        <taxon>Campylobacteraceae</taxon>
        <taxon>Campylobacter</taxon>
    </lineage>
</organism>
<protein>
    <submittedName>
        <fullName evidence="1">Uncharacterized protein</fullName>
    </submittedName>
</protein>
<sequence>MIKWYKGSGLRPYLEKQRIKSKTCTFFPPQKDNNVLLSMPRLFFVAKI</sequence>